<accession>A0AAV7UXT3</accession>
<dbReference type="Proteomes" id="UP001066276">
    <property type="component" value="Chromosome 2_2"/>
</dbReference>
<sequence length="116" mass="12421">MCCRCHLQPGTGGRNNQSPWTSGAKGAVATGLHAREVRKGKKMDGGGRGETGRRRRDEERRWTANTETGEEPGRGGRREPDGKCIRSPGSGAGGAAQLPATLQEKRGSPRCFHRPA</sequence>
<dbReference type="AlphaFoldDB" id="A0AAV7UXT3"/>
<reference evidence="2" key="1">
    <citation type="journal article" date="2022" name="bioRxiv">
        <title>Sequencing and chromosome-scale assembly of the giantPleurodeles waltlgenome.</title>
        <authorList>
            <person name="Brown T."/>
            <person name="Elewa A."/>
            <person name="Iarovenko S."/>
            <person name="Subramanian E."/>
            <person name="Araus A.J."/>
            <person name="Petzold A."/>
            <person name="Susuki M."/>
            <person name="Suzuki K.-i.T."/>
            <person name="Hayashi T."/>
            <person name="Toyoda A."/>
            <person name="Oliveira C."/>
            <person name="Osipova E."/>
            <person name="Leigh N.D."/>
            <person name="Simon A."/>
            <person name="Yun M.H."/>
        </authorList>
    </citation>
    <scope>NUCLEOTIDE SEQUENCE</scope>
    <source>
        <strain evidence="2">20211129_DDA</strain>
        <tissue evidence="2">Liver</tissue>
    </source>
</reference>
<comment type="caution">
    <text evidence="2">The sequence shown here is derived from an EMBL/GenBank/DDBJ whole genome shotgun (WGS) entry which is preliminary data.</text>
</comment>
<keyword evidence="3" id="KW-1185">Reference proteome</keyword>
<dbReference type="EMBL" id="JANPWB010000004">
    <property type="protein sequence ID" value="KAJ1193196.1"/>
    <property type="molecule type" value="Genomic_DNA"/>
</dbReference>
<proteinExistence type="predicted"/>
<feature type="region of interest" description="Disordered" evidence="1">
    <location>
        <begin position="1"/>
        <end position="116"/>
    </location>
</feature>
<evidence type="ECO:0000256" key="1">
    <source>
        <dbReference type="SAM" id="MobiDB-lite"/>
    </source>
</evidence>
<name>A0AAV7UXT3_PLEWA</name>
<gene>
    <name evidence="2" type="ORF">NDU88_002501</name>
</gene>
<evidence type="ECO:0000313" key="2">
    <source>
        <dbReference type="EMBL" id="KAJ1193196.1"/>
    </source>
</evidence>
<feature type="compositionally biased region" description="Basic and acidic residues" evidence="1">
    <location>
        <begin position="71"/>
        <end position="84"/>
    </location>
</feature>
<feature type="compositionally biased region" description="Basic and acidic residues" evidence="1">
    <location>
        <begin position="33"/>
        <end position="62"/>
    </location>
</feature>
<protein>
    <submittedName>
        <fullName evidence="2">Uncharacterized protein</fullName>
    </submittedName>
</protein>
<organism evidence="2 3">
    <name type="scientific">Pleurodeles waltl</name>
    <name type="common">Iberian ribbed newt</name>
    <dbReference type="NCBI Taxonomy" id="8319"/>
    <lineage>
        <taxon>Eukaryota</taxon>
        <taxon>Metazoa</taxon>
        <taxon>Chordata</taxon>
        <taxon>Craniata</taxon>
        <taxon>Vertebrata</taxon>
        <taxon>Euteleostomi</taxon>
        <taxon>Amphibia</taxon>
        <taxon>Batrachia</taxon>
        <taxon>Caudata</taxon>
        <taxon>Salamandroidea</taxon>
        <taxon>Salamandridae</taxon>
        <taxon>Pleurodelinae</taxon>
        <taxon>Pleurodeles</taxon>
    </lineage>
</organism>
<evidence type="ECO:0000313" key="3">
    <source>
        <dbReference type="Proteomes" id="UP001066276"/>
    </source>
</evidence>